<protein>
    <recommendedName>
        <fullName evidence="3 5">Glucose-6-phosphate 1-epimerase</fullName>
        <ecNumber evidence="3 5">5.1.3.15</ecNumber>
    </recommendedName>
</protein>
<dbReference type="CDD" id="cd09020">
    <property type="entry name" value="D-hex-6-P-epi_like"/>
    <property type="match status" value="1"/>
</dbReference>
<comment type="catalytic activity">
    <reaction evidence="1">
        <text>alpha-D-glucose 6-phosphate = beta-D-glucose 6-phosphate</text>
        <dbReference type="Rhea" id="RHEA:16249"/>
        <dbReference type="ChEBI" id="CHEBI:58225"/>
        <dbReference type="ChEBI" id="CHEBI:58247"/>
        <dbReference type="EC" id="5.1.3.15"/>
    </reaction>
</comment>
<organism evidence="9 10">
    <name type="scientific">Xylona heveae (strain CBS 132557 / TC161)</name>
    <dbReference type="NCBI Taxonomy" id="1328760"/>
    <lineage>
        <taxon>Eukaryota</taxon>
        <taxon>Fungi</taxon>
        <taxon>Dikarya</taxon>
        <taxon>Ascomycota</taxon>
        <taxon>Pezizomycotina</taxon>
        <taxon>Xylonomycetes</taxon>
        <taxon>Xylonales</taxon>
        <taxon>Xylonaceae</taxon>
        <taxon>Xylona</taxon>
    </lineage>
</organism>
<dbReference type="InParanoid" id="A0A165JFF1"/>
<dbReference type="EC" id="5.1.3.15" evidence="3 5"/>
<feature type="binding site" evidence="7">
    <location>
        <position position="80"/>
    </location>
    <ligand>
        <name>substrate</name>
    </ligand>
</feature>
<dbReference type="GO" id="GO:0005737">
    <property type="term" value="C:cytoplasm"/>
    <property type="evidence" value="ECO:0007669"/>
    <property type="project" value="TreeGrafter"/>
</dbReference>
<dbReference type="PANTHER" id="PTHR11122">
    <property type="entry name" value="APOSPORY-ASSOCIATED PROTEIN C-RELATED"/>
    <property type="match status" value="1"/>
</dbReference>
<dbReference type="InterPro" id="IPR025532">
    <property type="entry name" value="G6P_1-epimerase"/>
</dbReference>
<evidence type="ECO:0000313" key="9">
    <source>
        <dbReference type="EMBL" id="KZF26165.1"/>
    </source>
</evidence>
<evidence type="ECO:0000256" key="5">
    <source>
        <dbReference type="PIRNR" id="PIRNR016020"/>
    </source>
</evidence>
<dbReference type="RefSeq" id="XP_018191720.1">
    <property type="nucleotide sequence ID" value="XM_018331473.1"/>
</dbReference>
<comment type="similarity">
    <text evidence="2 5">Belongs to the glucose-6-phosphate 1-epimerase family.</text>
</comment>
<dbReference type="InterPro" id="IPR008183">
    <property type="entry name" value="Aldose_1/G6P_1-epimerase"/>
</dbReference>
<dbReference type="InterPro" id="IPR011013">
    <property type="entry name" value="Gal_mutarotase_sf_dom"/>
</dbReference>
<reference evidence="9 10" key="1">
    <citation type="journal article" date="2016" name="Fungal Biol.">
        <title>The genome of Xylona heveae provides a window into fungal endophytism.</title>
        <authorList>
            <person name="Gazis R."/>
            <person name="Kuo A."/>
            <person name="Riley R."/>
            <person name="LaButti K."/>
            <person name="Lipzen A."/>
            <person name="Lin J."/>
            <person name="Amirebrahimi M."/>
            <person name="Hesse C.N."/>
            <person name="Spatafora J.W."/>
            <person name="Henrissat B."/>
            <person name="Hainaut M."/>
            <person name="Grigoriev I.V."/>
            <person name="Hibbett D.S."/>
        </authorList>
    </citation>
    <scope>NUCLEOTIDE SEQUENCE [LARGE SCALE GENOMIC DNA]</scope>
    <source>
        <strain evidence="9 10">TC161</strain>
    </source>
</reference>
<dbReference type="Gene3D" id="2.70.98.10">
    <property type="match status" value="1"/>
</dbReference>
<dbReference type="OMA" id="TQALHSY"/>
<proteinExistence type="inferred from homology"/>
<evidence type="ECO:0000256" key="2">
    <source>
        <dbReference type="ARBA" id="ARBA00005866"/>
    </source>
</evidence>
<feature type="active site" evidence="6">
    <location>
        <position position="297"/>
    </location>
</feature>
<dbReference type="EMBL" id="KV407454">
    <property type="protein sequence ID" value="KZF26165.1"/>
    <property type="molecule type" value="Genomic_DNA"/>
</dbReference>
<keyword evidence="10" id="KW-1185">Reference proteome</keyword>
<dbReference type="InterPro" id="IPR014718">
    <property type="entry name" value="GH-type_carb-bd"/>
</dbReference>
<feature type="binding site" evidence="7">
    <location>
        <position position="104"/>
    </location>
    <ligand>
        <name>substrate</name>
    </ligand>
</feature>
<keyword evidence="4 5" id="KW-0413">Isomerase</keyword>
<dbReference type="GO" id="GO:0030246">
    <property type="term" value="F:carbohydrate binding"/>
    <property type="evidence" value="ECO:0007669"/>
    <property type="project" value="UniProtKB-UniRule"/>
</dbReference>
<evidence type="ECO:0000256" key="6">
    <source>
        <dbReference type="PIRSR" id="PIRSR016020-1"/>
    </source>
</evidence>
<dbReference type="Pfam" id="PF01263">
    <property type="entry name" value="Aldose_epim"/>
    <property type="match status" value="1"/>
</dbReference>
<dbReference type="GeneID" id="28896610"/>
<gene>
    <name evidence="9" type="ORF">L228DRAFT_242589</name>
</gene>
<sequence>MVDRPNKPTAIPVGSSTAVPAPQVDISSDNSSVTATLPSGDSVTVLLFGATVTSWKSAGGKKENLWLSEKAILDGSKPVRGGIPLVFPVFGPPPSDHATSSLPQHGFARNSRWEFLGKSTSESAGKGSAGDDSVTLDFGLGSSNLSDSAKQAWPFNFGLVYSVTLVKDVLTTNMTVRNEGTKPFECQVLFHSYLKVDDIANTTVSGLDSIEYVDKVNGASTQTETNKAVTLTGETDRVYKALKPEAKVVVKENGKPLYEVGRDNLDDVVVWNPWAEKAGGMGDFAPKDGYKQMICIESGAVSGWQKLDGGDSFEGAQIIKSVL</sequence>
<dbReference type="SUPFAM" id="SSF74650">
    <property type="entry name" value="Galactose mutarotase-like"/>
    <property type="match status" value="1"/>
</dbReference>
<name>A0A165JFF1_XYLHT</name>
<dbReference type="PANTHER" id="PTHR11122:SF13">
    <property type="entry name" value="GLUCOSE-6-PHOSPHATE 1-EPIMERASE"/>
    <property type="match status" value="1"/>
</dbReference>
<evidence type="ECO:0000256" key="3">
    <source>
        <dbReference type="ARBA" id="ARBA00012083"/>
    </source>
</evidence>
<dbReference type="FunCoup" id="A0A165JFF1">
    <property type="interactions" value="271"/>
</dbReference>
<evidence type="ECO:0000256" key="4">
    <source>
        <dbReference type="ARBA" id="ARBA00023235"/>
    </source>
</evidence>
<dbReference type="GO" id="GO:0005975">
    <property type="term" value="P:carbohydrate metabolic process"/>
    <property type="evidence" value="ECO:0007669"/>
    <property type="project" value="InterPro"/>
</dbReference>
<feature type="binding site" evidence="7">
    <location>
        <position position="109"/>
    </location>
    <ligand>
        <name>substrate</name>
    </ligand>
</feature>
<evidence type="ECO:0000256" key="7">
    <source>
        <dbReference type="PIRSR" id="PIRSR016020-2"/>
    </source>
</evidence>
<evidence type="ECO:0000313" key="10">
    <source>
        <dbReference type="Proteomes" id="UP000076632"/>
    </source>
</evidence>
<evidence type="ECO:0000256" key="1">
    <source>
        <dbReference type="ARBA" id="ARBA00001096"/>
    </source>
</evidence>
<dbReference type="OrthoDB" id="1659429at2759"/>
<dbReference type="PIRSF" id="PIRSF016020">
    <property type="entry name" value="PHexose_mutarotase"/>
    <property type="match status" value="1"/>
</dbReference>
<dbReference type="GO" id="GO:0047938">
    <property type="term" value="F:glucose-6-phosphate 1-epimerase activity"/>
    <property type="evidence" value="ECO:0007669"/>
    <property type="project" value="UniProtKB-UniRule"/>
</dbReference>
<feature type="active site" evidence="6">
    <location>
        <position position="191"/>
    </location>
</feature>
<dbReference type="AlphaFoldDB" id="A0A165JFF1"/>
<comment type="function">
    <text evidence="5">Catalyzes the interconversion between the alpha and beta anomers from at least three hexose 6-phosphate sugars (Glc6P, Gal6P, and Man6P).</text>
</comment>
<dbReference type="Proteomes" id="UP000076632">
    <property type="component" value="Unassembled WGS sequence"/>
</dbReference>
<dbReference type="STRING" id="1328760.A0A165JFF1"/>
<feature type="region of interest" description="Disordered" evidence="8">
    <location>
        <begin position="1"/>
        <end position="28"/>
    </location>
</feature>
<evidence type="ECO:0000256" key="8">
    <source>
        <dbReference type="SAM" id="MobiDB-lite"/>
    </source>
</evidence>
<accession>A0A165JFF1</accession>